<accession>A0A2P2Q703</accession>
<dbReference type="AlphaFoldDB" id="A0A2P2Q703"/>
<sequence length="78" mass="8325">MPALEPILPHFKASKVAQPWLTSGNFIPNSSDLASPPTTMPWADSLSSVPSPGTAICFMPSSFSIQFLTQILSFTTPS</sequence>
<reference evidence="1" key="1">
    <citation type="submission" date="2018-02" db="EMBL/GenBank/DDBJ databases">
        <title>Rhizophora mucronata_Transcriptome.</title>
        <authorList>
            <person name="Meera S.P."/>
            <person name="Sreeshan A."/>
            <person name="Augustine A."/>
        </authorList>
    </citation>
    <scope>NUCLEOTIDE SEQUENCE</scope>
    <source>
        <tissue evidence="1">Leaf</tissue>
    </source>
</reference>
<name>A0A2P2Q703_RHIMU</name>
<dbReference type="EMBL" id="GGEC01082246">
    <property type="protein sequence ID" value="MBX62730.1"/>
    <property type="molecule type" value="Transcribed_RNA"/>
</dbReference>
<proteinExistence type="predicted"/>
<organism evidence="1">
    <name type="scientific">Rhizophora mucronata</name>
    <name type="common">Asiatic mangrove</name>
    <dbReference type="NCBI Taxonomy" id="61149"/>
    <lineage>
        <taxon>Eukaryota</taxon>
        <taxon>Viridiplantae</taxon>
        <taxon>Streptophyta</taxon>
        <taxon>Embryophyta</taxon>
        <taxon>Tracheophyta</taxon>
        <taxon>Spermatophyta</taxon>
        <taxon>Magnoliopsida</taxon>
        <taxon>eudicotyledons</taxon>
        <taxon>Gunneridae</taxon>
        <taxon>Pentapetalae</taxon>
        <taxon>rosids</taxon>
        <taxon>fabids</taxon>
        <taxon>Malpighiales</taxon>
        <taxon>Rhizophoraceae</taxon>
        <taxon>Rhizophora</taxon>
    </lineage>
</organism>
<protein>
    <submittedName>
        <fullName evidence="1">Uncharacterized protein</fullName>
    </submittedName>
</protein>
<evidence type="ECO:0000313" key="1">
    <source>
        <dbReference type="EMBL" id="MBX62730.1"/>
    </source>
</evidence>